<feature type="transmembrane region" description="Helical" evidence="1">
    <location>
        <begin position="83"/>
        <end position="102"/>
    </location>
</feature>
<reference evidence="2 3" key="1">
    <citation type="submission" date="2018-06" db="EMBL/GenBank/DDBJ databases">
        <title>Genomic Encyclopedia of Archaeal and Bacterial Type Strains, Phase II (KMG-II): from individual species to whole genera.</title>
        <authorList>
            <person name="Goeker M."/>
        </authorList>
    </citation>
    <scope>NUCLEOTIDE SEQUENCE [LARGE SCALE GENOMIC DNA]</scope>
    <source>
        <strain evidence="2 3">JCM 11668</strain>
    </source>
</reference>
<accession>A0A318TK57</accession>
<protein>
    <submittedName>
        <fullName evidence="2">Uncharacterized membrane protein HdeD (DUF308 family)</fullName>
    </submittedName>
</protein>
<evidence type="ECO:0000313" key="3">
    <source>
        <dbReference type="Proteomes" id="UP000248148"/>
    </source>
</evidence>
<organism evidence="2 3">
    <name type="scientific">Rhodopseudomonas faecalis</name>
    <dbReference type="NCBI Taxonomy" id="99655"/>
    <lineage>
        <taxon>Bacteria</taxon>
        <taxon>Pseudomonadati</taxon>
        <taxon>Pseudomonadota</taxon>
        <taxon>Alphaproteobacteria</taxon>
        <taxon>Hyphomicrobiales</taxon>
        <taxon>Nitrobacteraceae</taxon>
        <taxon>Rhodopseudomonas</taxon>
    </lineage>
</organism>
<dbReference type="InterPro" id="IPR052712">
    <property type="entry name" value="Acid_resist_chaperone_HdeD"/>
</dbReference>
<dbReference type="PANTHER" id="PTHR34989">
    <property type="entry name" value="PROTEIN HDED"/>
    <property type="match status" value="1"/>
</dbReference>
<dbReference type="InterPro" id="IPR005325">
    <property type="entry name" value="DUF308_memb"/>
</dbReference>
<keyword evidence="3" id="KW-1185">Reference proteome</keyword>
<feature type="transmembrane region" description="Helical" evidence="1">
    <location>
        <begin position="108"/>
        <end position="131"/>
    </location>
</feature>
<feature type="transmembrane region" description="Helical" evidence="1">
    <location>
        <begin position="53"/>
        <end position="76"/>
    </location>
</feature>
<dbReference type="Pfam" id="PF03729">
    <property type="entry name" value="DUF308"/>
    <property type="match status" value="1"/>
</dbReference>
<feature type="transmembrane region" description="Helical" evidence="1">
    <location>
        <begin position="29"/>
        <end position="47"/>
    </location>
</feature>
<dbReference type="GO" id="GO:0005886">
    <property type="term" value="C:plasma membrane"/>
    <property type="evidence" value="ECO:0007669"/>
    <property type="project" value="TreeGrafter"/>
</dbReference>
<sequence>MSIPDDTNLNSTNPISEAMEAEARKYWKSLLFEGILLTVCGLAAILLPVVASLAITVLLGWLLILSGGFALALTFWSRQSPGFWWSLLSAVVALIAGVVLLLRPIEGTLTLTIIVGAYFLAEGVVTVMYAIQNREKLTERWGWLLAAGIADLLVAAIIISGFPGTALWVIGLLVGINLLFGGASMIGVALAARPR</sequence>
<keyword evidence="1" id="KW-1133">Transmembrane helix</keyword>
<comment type="caution">
    <text evidence="2">The sequence shown here is derived from an EMBL/GenBank/DDBJ whole genome shotgun (WGS) entry which is preliminary data.</text>
</comment>
<keyword evidence="1" id="KW-0812">Transmembrane</keyword>
<evidence type="ECO:0000256" key="1">
    <source>
        <dbReference type="SAM" id="Phobius"/>
    </source>
</evidence>
<dbReference type="AlphaFoldDB" id="A0A318TK57"/>
<name>A0A318TK57_9BRAD</name>
<feature type="transmembrane region" description="Helical" evidence="1">
    <location>
        <begin position="143"/>
        <end position="162"/>
    </location>
</feature>
<dbReference type="PANTHER" id="PTHR34989:SF1">
    <property type="entry name" value="PROTEIN HDED"/>
    <property type="match status" value="1"/>
</dbReference>
<dbReference type="OrthoDB" id="21979at2"/>
<evidence type="ECO:0000313" key="2">
    <source>
        <dbReference type="EMBL" id="PYF03528.1"/>
    </source>
</evidence>
<dbReference type="EMBL" id="QJTI01000006">
    <property type="protein sequence ID" value="PYF03528.1"/>
    <property type="molecule type" value="Genomic_DNA"/>
</dbReference>
<dbReference type="RefSeq" id="WP_110780340.1">
    <property type="nucleotide sequence ID" value="NZ_QJTI01000006.1"/>
</dbReference>
<proteinExistence type="predicted"/>
<feature type="transmembrane region" description="Helical" evidence="1">
    <location>
        <begin position="168"/>
        <end position="192"/>
    </location>
</feature>
<gene>
    <name evidence="2" type="ORF">BJ122_10619</name>
</gene>
<keyword evidence="1" id="KW-0472">Membrane</keyword>
<dbReference type="Proteomes" id="UP000248148">
    <property type="component" value="Unassembled WGS sequence"/>
</dbReference>